<evidence type="ECO:0000256" key="1">
    <source>
        <dbReference type="SAM" id="SignalP"/>
    </source>
</evidence>
<keyword evidence="3" id="KW-1185">Reference proteome</keyword>
<evidence type="ECO:0008006" key="4">
    <source>
        <dbReference type="Google" id="ProtNLM"/>
    </source>
</evidence>
<dbReference type="Proteomes" id="UP000230233">
    <property type="component" value="Chromosome II"/>
</dbReference>
<dbReference type="AlphaFoldDB" id="A0A2G5UVX0"/>
<keyword evidence="1" id="KW-0732">Signal</keyword>
<evidence type="ECO:0000313" key="2">
    <source>
        <dbReference type="EMBL" id="PIC43658.1"/>
    </source>
</evidence>
<gene>
    <name evidence="2" type="primary">Cnig_chr_II.g4313</name>
    <name evidence="2" type="ORF">B9Z55_004313</name>
</gene>
<sequence>MGNNKRVLLATWLLSVLLSAVLAQFEPPVSGGPPGKPCSSSFHCWRTEPINVFGEPVGLSTQGSPRLKRLEIGSSFSKGGRCRCIEGICAQFQQRSQSFLPCEEF</sequence>
<dbReference type="STRING" id="1611254.A0A2G5UVX0"/>
<organism evidence="2 3">
    <name type="scientific">Caenorhabditis nigoni</name>
    <dbReference type="NCBI Taxonomy" id="1611254"/>
    <lineage>
        <taxon>Eukaryota</taxon>
        <taxon>Metazoa</taxon>
        <taxon>Ecdysozoa</taxon>
        <taxon>Nematoda</taxon>
        <taxon>Chromadorea</taxon>
        <taxon>Rhabditida</taxon>
        <taxon>Rhabditina</taxon>
        <taxon>Rhabditomorpha</taxon>
        <taxon>Rhabditoidea</taxon>
        <taxon>Rhabditidae</taxon>
        <taxon>Peloderinae</taxon>
        <taxon>Caenorhabditis</taxon>
    </lineage>
</organism>
<proteinExistence type="predicted"/>
<evidence type="ECO:0000313" key="3">
    <source>
        <dbReference type="Proteomes" id="UP000230233"/>
    </source>
</evidence>
<protein>
    <recommendedName>
        <fullName evidence="4">Phlebovirus glycoprotein G2 fusion domain-containing protein</fullName>
    </recommendedName>
</protein>
<feature type="chain" id="PRO_5013922623" description="Phlebovirus glycoprotein G2 fusion domain-containing protein" evidence="1">
    <location>
        <begin position="24"/>
        <end position="105"/>
    </location>
</feature>
<name>A0A2G5UVX0_9PELO</name>
<reference evidence="3" key="1">
    <citation type="submission" date="2017-10" db="EMBL/GenBank/DDBJ databases">
        <title>Rapid genome shrinkage in a self-fertile nematode reveals novel sperm competition proteins.</title>
        <authorList>
            <person name="Yin D."/>
            <person name="Schwarz E.M."/>
            <person name="Thomas C.G."/>
            <person name="Felde R.L."/>
            <person name="Korf I.F."/>
            <person name="Cutter A.D."/>
            <person name="Schartner C.M."/>
            <person name="Ralston E.J."/>
            <person name="Meyer B.J."/>
            <person name="Haag E.S."/>
        </authorList>
    </citation>
    <scope>NUCLEOTIDE SEQUENCE [LARGE SCALE GENOMIC DNA]</scope>
    <source>
        <strain evidence="3">JU1422</strain>
    </source>
</reference>
<accession>A0A2G5UVX0</accession>
<comment type="caution">
    <text evidence="2">The sequence shown here is derived from an EMBL/GenBank/DDBJ whole genome shotgun (WGS) entry which is preliminary data.</text>
</comment>
<feature type="signal peptide" evidence="1">
    <location>
        <begin position="1"/>
        <end position="23"/>
    </location>
</feature>
<dbReference type="OrthoDB" id="5821577at2759"/>
<dbReference type="EMBL" id="PDUG01000002">
    <property type="protein sequence ID" value="PIC43658.1"/>
    <property type="molecule type" value="Genomic_DNA"/>
</dbReference>